<sequence>MQKGIIESFEGWQMMLEAARANPAIAQYLSQLGCTADQMTEGIALMAGAKDQHQKHQQTIGDHCRATDALKLAQQTANITYLFYLKVARLTIPKDQELWHILKLHGDREESFNGWLVQVENFYANLPEAMLYLNSYGFNADNIEQAKTQIQAVLDARESQTQCEVEMQLSKQQLDKTLEKLDEWMGHFICTIENIHAEDSHQPGSSGRSNVMMENLFTGSLT</sequence>
<accession>A0AA49JET8</accession>
<protein>
    <submittedName>
        <fullName evidence="1">Uncharacterized protein</fullName>
    </submittedName>
</protein>
<gene>
    <name evidence="1" type="ORF">K4G66_17980</name>
</gene>
<dbReference type="AlphaFoldDB" id="A0AA49JET8"/>
<name>A0AA49JET8_9BACT</name>
<reference evidence="1" key="2">
    <citation type="journal article" date="2024" name="Antonie Van Leeuwenhoek">
        <title>Roseihalotalea indica gen. nov., sp. nov., a halophilic Bacteroidetes from mesopelagic Southwest Indian Ocean with higher carbohydrate metabolic potential.</title>
        <authorList>
            <person name="Chen B."/>
            <person name="Zhang M."/>
            <person name="Lin D."/>
            <person name="Ye J."/>
            <person name="Tang K."/>
        </authorList>
    </citation>
    <scope>NUCLEOTIDE SEQUENCE</scope>
    <source>
        <strain evidence="1">TK19036</strain>
    </source>
</reference>
<evidence type="ECO:0000313" key="1">
    <source>
        <dbReference type="EMBL" id="WKN34270.1"/>
    </source>
</evidence>
<proteinExistence type="predicted"/>
<reference evidence="1" key="1">
    <citation type="journal article" date="2023" name="Comput. Struct. Biotechnol. J.">
        <title>Discovery of a novel marine Bacteroidetes with a rich repertoire of carbohydrate-active enzymes.</title>
        <authorList>
            <person name="Chen B."/>
            <person name="Liu G."/>
            <person name="Chen Q."/>
            <person name="Wang H."/>
            <person name="Liu L."/>
            <person name="Tang K."/>
        </authorList>
    </citation>
    <scope>NUCLEOTIDE SEQUENCE</scope>
    <source>
        <strain evidence="1">TK19036</strain>
    </source>
</reference>
<dbReference type="EMBL" id="CP120682">
    <property type="protein sequence ID" value="WKN34270.1"/>
    <property type="molecule type" value="Genomic_DNA"/>
</dbReference>
<organism evidence="1">
    <name type="scientific">Roseihalotalea indica</name>
    <dbReference type="NCBI Taxonomy" id="2867963"/>
    <lineage>
        <taxon>Bacteria</taxon>
        <taxon>Pseudomonadati</taxon>
        <taxon>Bacteroidota</taxon>
        <taxon>Cytophagia</taxon>
        <taxon>Cytophagales</taxon>
        <taxon>Catalimonadaceae</taxon>
        <taxon>Roseihalotalea</taxon>
    </lineage>
</organism>